<reference evidence="1" key="1">
    <citation type="journal article" date="2019" name="bioRxiv">
        <title>The Genome of the Zebra Mussel, Dreissena polymorpha: A Resource for Invasive Species Research.</title>
        <authorList>
            <person name="McCartney M.A."/>
            <person name="Auch B."/>
            <person name="Kono T."/>
            <person name="Mallez S."/>
            <person name="Zhang Y."/>
            <person name="Obille A."/>
            <person name="Becker A."/>
            <person name="Abrahante J.E."/>
            <person name="Garbe J."/>
            <person name="Badalamenti J.P."/>
            <person name="Herman A."/>
            <person name="Mangelson H."/>
            <person name="Liachko I."/>
            <person name="Sullivan S."/>
            <person name="Sone E.D."/>
            <person name="Koren S."/>
            <person name="Silverstein K.A.T."/>
            <person name="Beckman K.B."/>
            <person name="Gohl D.M."/>
        </authorList>
    </citation>
    <scope>NUCLEOTIDE SEQUENCE</scope>
    <source>
        <strain evidence="1">Duluth1</strain>
        <tissue evidence="1">Whole animal</tissue>
    </source>
</reference>
<sequence>MDSDFDRKGERMRRLDMLFNSDISSQLESSPNMKNAEKLSDFQVDPDCESIDESVEMEQARLLNTCLEDIISTSV</sequence>
<evidence type="ECO:0000313" key="2">
    <source>
        <dbReference type="Proteomes" id="UP000828390"/>
    </source>
</evidence>
<dbReference type="AlphaFoldDB" id="A0A9D4K3L0"/>
<dbReference type="EMBL" id="JAIWYP010000004">
    <property type="protein sequence ID" value="KAH3832372.1"/>
    <property type="molecule type" value="Genomic_DNA"/>
</dbReference>
<reference evidence="1" key="2">
    <citation type="submission" date="2020-11" db="EMBL/GenBank/DDBJ databases">
        <authorList>
            <person name="McCartney M.A."/>
            <person name="Auch B."/>
            <person name="Kono T."/>
            <person name="Mallez S."/>
            <person name="Becker A."/>
            <person name="Gohl D.M."/>
            <person name="Silverstein K.A.T."/>
            <person name="Koren S."/>
            <person name="Bechman K.B."/>
            <person name="Herman A."/>
            <person name="Abrahante J.E."/>
            <person name="Garbe J."/>
        </authorList>
    </citation>
    <scope>NUCLEOTIDE SEQUENCE</scope>
    <source>
        <strain evidence="1">Duluth1</strain>
        <tissue evidence="1">Whole animal</tissue>
    </source>
</reference>
<comment type="caution">
    <text evidence="1">The sequence shown here is derived from an EMBL/GenBank/DDBJ whole genome shotgun (WGS) entry which is preliminary data.</text>
</comment>
<organism evidence="1 2">
    <name type="scientific">Dreissena polymorpha</name>
    <name type="common">Zebra mussel</name>
    <name type="synonym">Mytilus polymorpha</name>
    <dbReference type="NCBI Taxonomy" id="45954"/>
    <lineage>
        <taxon>Eukaryota</taxon>
        <taxon>Metazoa</taxon>
        <taxon>Spiralia</taxon>
        <taxon>Lophotrochozoa</taxon>
        <taxon>Mollusca</taxon>
        <taxon>Bivalvia</taxon>
        <taxon>Autobranchia</taxon>
        <taxon>Heteroconchia</taxon>
        <taxon>Euheterodonta</taxon>
        <taxon>Imparidentia</taxon>
        <taxon>Neoheterodontei</taxon>
        <taxon>Myida</taxon>
        <taxon>Dreissenoidea</taxon>
        <taxon>Dreissenidae</taxon>
        <taxon>Dreissena</taxon>
    </lineage>
</organism>
<name>A0A9D4K3L0_DREPO</name>
<dbReference type="Proteomes" id="UP000828390">
    <property type="component" value="Unassembled WGS sequence"/>
</dbReference>
<keyword evidence="2" id="KW-1185">Reference proteome</keyword>
<accession>A0A9D4K3L0</accession>
<evidence type="ECO:0000313" key="1">
    <source>
        <dbReference type="EMBL" id="KAH3832372.1"/>
    </source>
</evidence>
<proteinExistence type="predicted"/>
<protein>
    <submittedName>
        <fullName evidence="1">Uncharacterized protein</fullName>
    </submittedName>
</protein>
<gene>
    <name evidence="1" type="ORF">DPMN_105657</name>
</gene>